<keyword evidence="2" id="KW-1185">Reference proteome</keyword>
<sequence>KCAPPKATKINNELFAKLKKDYPTINCPRIPTVLAFNHHFQCCHNESLPWNVDDLIGFQLVQLQSGQRYEKCLRSVKNFVNSSAHGAQCVEACSLNPIDWKQVSKKPEIAWNATQFLTYMLNSIKIPTINKNLTTKSAEQYIYWTFPNRGAVQNRTGWIRYADIEKEYTSPNTTFNKSVEIYCRYYLTLRGLAGSTIVH</sequence>
<organism evidence="1 2">
    <name type="scientific">Folsomia candida</name>
    <name type="common">Springtail</name>
    <dbReference type="NCBI Taxonomy" id="158441"/>
    <lineage>
        <taxon>Eukaryota</taxon>
        <taxon>Metazoa</taxon>
        <taxon>Ecdysozoa</taxon>
        <taxon>Arthropoda</taxon>
        <taxon>Hexapoda</taxon>
        <taxon>Collembola</taxon>
        <taxon>Entomobryomorpha</taxon>
        <taxon>Isotomoidea</taxon>
        <taxon>Isotomidae</taxon>
        <taxon>Proisotominae</taxon>
        <taxon>Folsomia</taxon>
    </lineage>
</organism>
<evidence type="ECO:0000313" key="2">
    <source>
        <dbReference type="Proteomes" id="UP000198287"/>
    </source>
</evidence>
<reference evidence="1 2" key="1">
    <citation type="submission" date="2015-12" db="EMBL/GenBank/DDBJ databases">
        <title>The genome of Folsomia candida.</title>
        <authorList>
            <person name="Faddeeva A."/>
            <person name="Derks M.F."/>
            <person name="Anvar Y."/>
            <person name="Smit S."/>
            <person name="Van Straalen N."/>
            <person name="Roelofs D."/>
        </authorList>
    </citation>
    <scope>NUCLEOTIDE SEQUENCE [LARGE SCALE GENOMIC DNA]</scope>
    <source>
        <strain evidence="1 2">VU population</strain>
        <tissue evidence="1">Whole body</tissue>
    </source>
</reference>
<accession>A0A226CX88</accession>
<gene>
    <name evidence="1" type="ORF">Fcan01_28592</name>
</gene>
<feature type="non-terminal residue" evidence="1">
    <location>
        <position position="199"/>
    </location>
</feature>
<feature type="non-terminal residue" evidence="1">
    <location>
        <position position="1"/>
    </location>
</feature>
<proteinExistence type="predicted"/>
<evidence type="ECO:0000313" key="1">
    <source>
        <dbReference type="EMBL" id="OXA36646.1"/>
    </source>
</evidence>
<comment type="caution">
    <text evidence="1">The sequence shown here is derived from an EMBL/GenBank/DDBJ whole genome shotgun (WGS) entry which is preliminary data.</text>
</comment>
<dbReference type="EMBL" id="LNIX01000083">
    <property type="protein sequence ID" value="OXA36646.1"/>
    <property type="molecule type" value="Genomic_DNA"/>
</dbReference>
<name>A0A226CX88_FOLCA</name>
<protein>
    <submittedName>
        <fullName evidence="1">Uncharacterized protein</fullName>
    </submittedName>
</protein>
<dbReference type="AlphaFoldDB" id="A0A226CX88"/>
<dbReference type="Proteomes" id="UP000198287">
    <property type="component" value="Unassembled WGS sequence"/>
</dbReference>